<dbReference type="EMBL" id="UINC01020395">
    <property type="protein sequence ID" value="SVA85676.1"/>
    <property type="molecule type" value="Genomic_DNA"/>
</dbReference>
<dbReference type="NCBIfam" id="NF038032">
    <property type="entry name" value="CehA_McbA_metalo"/>
    <property type="match status" value="1"/>
</dbReference>
<gene>
    <name evidence="1" type="ORF">METZ01_LOCUS138530</name>
</gene>
<reference evidence="1" key="1">
    <citation type="submission" date="2018-05" db="EMBL/GenBank/DDBJ databases">
        <authorList>
            <person name="Lanie J.A."/>
            <person name="Ng W.-L."/>
            <person name="Kazmierczak K.M."/>
            <person name="Andrzejewski T.M."/>
            <person name="Davidsen T.M."/>
            <person name="Wayne K.J."/>
            <person name="Tettelin H."/>
            <person name="Glass J.I."/>
            <person name="Rusch D."/>
            <person name="Podicherti R."/>
            <person name="Tsui H.-C.T."/>
            <person name="Winkler M.E."/>
        </authorList>
    </citation>
    <scope>NUCLEOTIDE SEQUENCE</scope>
</reference>
<evidence type="ECO:0000313" key="1">
    <source>
        <dbReference type="EMBL" id="SVA85676.1"/>
    </source>
</evidence>
<proteinExistence type="predicted"/>
<accession>A0A381Z8P9</accession>
<protein>
    <submittedName>
        <fullName evidence="1">Uncharacterized protein</fullName>
    </submittedName>
</protein>
<dbReference type="AlphaFoldDB" id="A0A381Z8P9"/>
<sequence>MGKIAVKIIDLETNEIVPAKAQVISSSGEYVSPKNAIQKVGPGHPFFYCDGSFEVDVTRGTARITVERGTEYSPRTIDFDVSASGTNVIDIEISRWNDLPEKGWYPGNTHIHYDEKESRPDLRLSLDPRVENLRMTAISILKRWDLQYATNKYPVGFLNEFSSNHHYVQNGEESRHNRKPWEIGYGHIMLLDIHNAVDPLSRGILIDDFEPDYPPLSYACDDTRRQGGTVIWCHNGQGMEAPVAAALGKIDAFNLFDPNWNDVEYDIYYQMLNAGIRLPASTGSDWYICSANRVYAQTNTKGINNFEYQSWIDSLKSGRSFITNGPAISLLANGKSPGDEIQVDPGSVITTEMEWKSHYPVQIVELVRNGKVFARKAYSEVSREGTLAATVESPNDGWIAARLFSGKRDSYLQPQFAHTSPIYVKTGKQSPEHVDACRLFVKQIDTSIEWVRRKGRFYTNEQRSEVESLFREGQEIYRNGQRSHRT</sequence>
<organism evidence="1">
    <name type="scientific">marine metagenome</name>
    <dbReference type="NCBI Taxonomy" id="408172"/>
    <lineage>
        <taxon>unclassified sequences</taxon>
        <taxon>metagenomes</taxon>
        <taxon>ecological metagenomes</taxon>
    </lineage>
</organism>
<name>A0A381Z8P9_9ZZZZ</name>